<evidence type="ECO:0000256" key="10">
    <source>
        <dbReference type="ARBA" id="ARBA00022967"/>
    </source>
</evidence>
<evidence type="ECO:0000256" key="3">
    <source>
        <dbReference type="ARBA" id="ARBA00007919"/>
    </source>
</evidence>
<feature type="transmembrane region" description="Helical" evidence="17">
    <location>
        <begin position="262"/>
        <end position="282"/>
    </location>
</feature>
<evidence type="ECO:0000256" key="14">
    <source>
        <dbReference type="ARBA" id="ARBA00030053"/>
    </source>
</evidence>
<keyword evidence="12" id="KW-0520">NAD</keyword>
<keyword evidence="6" id="KW-1003">Cell membrane</keyword>
<evidence type="ECO:0000256" key="8">
    <source>
        <dbReference type="ARBA" id="ARBA00022692"/>
    </source>
</evidence>
<keyword evidence="19" id="KW-0560">Oxidoreductase</keyword>
<evidence type="ECO:0000256" key="9">
    <source>
        <dbReference type="ARBA" id="ARBA00022857"/>
    </source>
</evidence>
<dbReference type="GO" id="GO:0016491">
    <property type="term" value="F:oxidoreductase activity"/>
    <property type="evidence" value="ECO:0007669"/>
    <property type="project" value="UniProtKB-KW"/>
</dbReference>
<dbReference type="GO" id="GO:0050661">
    <property type="term" value="F:NADP binding"/>
    <property type="evidence" value="ECO:0007669"/>
    <property type="project" value="InterPro"/>
</dbReference>
<keyword evidence="7" id="KW-0997">Cell inner membrane</keyword>
<feature type="transmembrane region" description="Helical" evidence="17">
    <location>
        <begin position="136"/>
        <end position="163"/>
    </location>
</feature>
<keyword evidence="11 17" id="KW-1133">Transmembrane helix</keyword>
<evidence type="ECO:0000256" key="15">
    <source>
        <dbReference type="ARBA" id="ARBA00033258"/>
    </source>
</evidence>
<dbReference type="PANTHER" id="PTHR44758">
    <property type="entry name" value="NAD(P) TRANSHYDROGENASE SUBUNIT BETA"/>
    <property type="match status" value="1"/>
</dbReference>
<name>A0A075GKH1_9EURY</name>
<dbReference type="Gene3D" id="3.40.50.1220">
    <property type="entry name" value="TPP-binding domain"/>
    <property type="match status" value="1"/>
</dbReference>
<comment type="function">
    <text evidence="1">The transhydrogenation between NADH and NADP is coupled to respiration and ATP hydrolysis and functions as a proton pump across the membrane.</text>
</comment>
<comment type="catalytic activity">
    <reaction evidence="16">
        <text>NAD(+) + NADPH + H(+)(in) = NADH + NADP(+) + H(+)(out)</text>
        <dbReference type="Rhea" id="RHEA:47992"/>
        <dbReference type="ChEBI" id="CHEBI:15378"/>
        <dbReference type="ChEBI" id="CHEBI:57540"/>
        <dbReference type="ChEBI" id="CHEBI:57783"/>
        <dbReference type="ChEBI" id="CHEBI:57945"/>
        <dbReference type="ChEBI" id="CHEBI:58349"/>
        <dbReference type="EC" id="7.1.1.1"/>
    </reaction>
</comment>
<evidence type="ECO:0000259" key="18">
    <source>
        <dbReference type="Pfam" id="PF02233"/>
    </source>
</evidence>
<feature type="transmembrane region" description="Helical" evidence="17">
    <location>
        <begin position="34"/>
        <end position="53"/>
    </location>
</feature>
<dbReference type="InterPro" id="IPR029035">
    <property type="entry name" value="DHS-like_NAD/FAD-binding_dom"/>
</dbReference>
<dbReference type="InterPro" id="IPR034300">
    <property type="entry name" value="PNTB-like"/>
</dbReference>
<evidence type="ECO:0000256" key="11">
    <source>
        <dbReference type="ARBA" id="ARBA00022989"/>
    </source>
</evidence>
<gene>
    <name evidence="19" type="primary">pntB</name>
</gene>
<dbReference type="PIRSF" id="PIRSF000204">
    <property type="entry name" value="PNTB"/>
    <property type="match status" value="1"/>
</dbReference>
<keyword evidence="13 17" id="KW-0472">Membrane</keyword>
<evidence type="ECO:0000256" key="2">
    <source>
        <dbReference type="ARBA" id="ARBA00004429"/>
    </source>
</evidence>
<evidence type="ECO:0000256" key="1">
    <source>
        <dbReference type="ARBA" id="ARBA00003943"/>
    </source>
</evidence>
<evidence type="ECO:0000256" key="4">
    <source>
        <dbReference type="ARBA" id="ARBA00012943"/>
    </source>
</evidence>
<comment type="similarity">
    <text evidence="3">Belongs to the PNT beta subunit family.</text>
</comment>
<feature type="domain" description="NADP transhydrogenase beta-like" evidence="18">
    <location>
        <begin position="9"/>
        <end position="478"/>
    </location>
</feature>
<evidence type="ECO:0000256" key="17">
    <source>
        <dbReference type="SAM" id="Phobius"/>
    </source>
</evidence>
<feature type="transmembrane region" description="Helical" evidence="17">
    <location>
        <begin position="6"/>
        <end position="22"/>
    </location>
</feature>
<dbReference type="EC" id="7.1.1.1" evidence="4"/>
<evidence type="ECO:0000256" key="6">
    <source>
        <dbReference type="ARBA" id="ARBA00022475"/>
    </source>
</evidence>
<protein>
    <recommendedName>
        <fullName evidence="5">NAD(P) transhydrogenase subunit beta</fullName>
        <ecNumber evidence="4">7.1.1.1</ecNumber>
    </recommendedName>
    <alternativeName>
        <fullName evidence="15">Nicotinamide nucleotide transhydrogenase subunit beta</fullName>
    </alternativeName>
    <alternativeName>
        <fullName evidence="14">Pyridine nucleotide transhydrogenase subunit beta</fullName>
    </alternativeName>
</protein>
<sequence length="483" mass="51272">MIDAAIWDIGYLVAALLFILGLKKLGHPRTAPTGNFYGASGMLLAVIVTLARIEDSGTGIIGWELIVGGLALGAVIGTWMALRVEMTGMPEMVALFNGFGGGASALVALSEVLKRIDAGTGGDLLGGIPSDDTTLWVLWIAIGLAGLVGWITLSGSLVAMMKLKGGFSLPGGKWVRFPTWGPPWLNAVKVLLLIACFAFIWLSIQEPTNTQWIYGLIGCASLLGILFVLPIGGADMPVVVSLLNSLSGIAAAFTGFVLMNNVLIIAGSMVGAAGLILTFIMCKAMNRELRDVLFKAFGGSGDRETVTRTKVGSDPDEVAMLCDGISKCIIVPGYGMAVSQCQHQVREFAEILEARDCEVKYGIHPVAGRMPGHMNVLLAEANVPYEQLIEMEHINSEFADTDVVLVVGANDTVNPAARSGEGPLAGMPILDVDKARVVVMVKRSLSVGYAGVDNDLFYEDNTMMLFGDGKEMMTQLVQAMQEL</sequence>
<evidence type="ECO:0000256" key="16">
    <source>
        <dbReference type="ARBA" id="ARBA00048202"/>
    </source>
</evidence>
<evidence type="ECO:0000256" key="12">
    <source>
        <dbReference type="ARBA" id="ARBA00023027"/>
    </source>
</evidence>
<dbReference type="AlphaFoldDB" id="A0A075GKH1"/>
<keyword evidence="8 17" id="KW-0812">Transmembrane</keyword>
<evidence type="ECO:0000256" key="13">
    <source>
        <dbReference type="ARBA" id="ARBA00023136"/>
    </source>
</evidence>
<organism evidence="19">
    <name type="scientific">uncultured marine group II/III euryarchaeote KM3_156_D02</name>
    <dbReference type="NCBI Taxonomy" id="1457900"/>
    <lineage>
        <taxon>Archaea</taxon>
        <taxon>Methanobacteriati</taxon>
        <taxon>Methanobacteriota</taxon>
        <taxon>environmental samples</taxon>
    </lineage>
</organism>
<dbReference type="PANTHER" id="PTHR44758:SF1">
    <property type="entry name" value="NAD(P) TRANSHYDROGENASE SUBUNIT BETA"/>
    <property type="match status" value="1"/>
</dbReference>
<dbReference type="InterPro" id="IPR012136">
    <property type="entry name" value="NADH_DH_b"/>
</dbReference>
<dbReference type="GO" id="GO:0008750">
    <property type="term" value="F:proton-translocating NAD(P)+ transhydrogenase activity"/>
    <property type="evidence" value="ECO:0007669"/>
    <property type="project" value="UniProtKB-EC"/>
</dbReference>
<reference evidence="19" key="1">
    <citation type="journal article" date="2014" name="Genome Biol. Evol.">
        <title>Pangenome evidence for extensive interdomain horizontal transfer affecting lineage core and shell genes in uncultured planktonic thaumarchaeota and euryarchaeota.</title>
        <authorList>
            <person name="Deschamps P."/>
            <person name="Zivanovic Y."/>
            <person name="Moreira D."/>
            <person name="Rodriguez-Valera F."/>
            <person name="Lopez-Garcia P."/>
        </authorList>
    </citation>
    <scope>NUCLEOTIDE SEQUENCE</scope>
</reference>
<keyword evidence="10" id="KW-1278">Translocase</keyword>
<feature type="transmembrane region" description="Helical" evidence="17">
    <location>
        <begin position="59"/>
        <end position="82"/>
    </location>
</feature>
<proteinExistence type="inferred from homology"/>
<accession>A0A075GKH1</accession>
<feature type="transmembrane region" description="Helical" evidence="17">
    <location>
        <begin position="210"/>
        <end position="229"/>
    </location>
</feature>
<comment type="subcellular location">
    <subcellularLocation>
        <location evidence="2">Cell inner membrane</location>
        <topology evidence="2">Multi-pass membrane protein</topology>
    </subcellularLocation>
</comment>
<evidence type="ECO:0000313" key="19">
    <source>
        <dbReference type="EMBL" id="AIF02402.1"/>
    </source>
</evidence>
<dbReference type="EMBL" id="KF900648">
    <property type="protein sequence ID" value="AIF02402.1"/>
    <property type="molecule type" value="Genomic_DNA"/>
</dbReference>
<evidence type="ECO:0000256" key="7">
    <source>
        <dbReference type="ARBA" id="ARBA00022519"/>
    </source>
</evidence>
<dbReference type="GO" id="GO:0005886">
    <property type="term" value="C:plasma membrane"/>
    <property type="evidence" value="ECO:0007669"/>
    <property type="project" value="UniProtKB-SubCell"/>
</dbReference>
<keyword evidence="9" id="KW-0521">NADP</keyword>
<dbReference type="SUPFAM" id="SSF52467">
    <property type="entry name" value="DHS-like NAD/FAD-binding domain"/>
    <property type="match status" value="1"/>
</dbReference>
<feature type="transmembrane region" description="Helical" evidence="17">
    <location>
        <begin position="184"/>
        <end position="204"/>
    </location>
</feature>
<dbReference type="Pfam" id="PF02233">
    <property type="entry name" value="PNTB"/>
    <property type="match status" value="1"/>
</dbReference>
<evidence type="ECO:0000256" key="5">
    <source>
        <dbReference type="ARBA" id="ARBA00014581"/>
    </source>
</evidence>